<dbReference type="Pfam" id="PF01370">
    <property type="entry name" value="Epimerase"/>
    <property type="match status" value="1"/>
</dbReference>
<reference evidence="2" key="1">
    <citation type="submission" date="2012-02" db="EMBL/GenBank/DDBJ databases">
        <title>The complete genome of Frateuria aurantia DSM 6220.</title>
        <authorList>
            <consortium name="US DOE Joint Genome Institute (JGI-PGF)"/>
            <person name="Lucas S."/>
            <person name="Copeland A."/>
            <person name="Lapidus A."/>
            <person name="Glavina del Rio T."/>
            <person name="Dalin E."/>
            <person name="Tice H."/>
            <person name="Bruce D."/>
            <person name="Goodwin L."/>
            <person name="Pitluck S."/>
            <person name="Peters L."/>
            <person name="Ovchinnikova G."/>
            <person name="Teshima H."/>
            <person name="Kyrpides N."/>
            <person name="Mavromatis K."/>
            <person name="Ivanova N."/>
            <person name="Brettin T."/>
            <person name="Detter J.C."/>
            <person name="Han C."/>
            <person name="Larimer F."/>
            <person name="Land M."/>
            <person name="Hauser L."/>
            <person name="Markowitz V."/>
            <person name="Cheng J.-F."/>
            <person name="Hugenholtz P."/>
            <person name="Woyke T."/>
            <person name="Wu D."/>
            <person name="Brambilla E."/>
            <person name="Klenk H.-P."/>
            <person name="Eisen J.A."/>
        </authorList>
    </citation>
    <scope>NUCLEOTIDE SEQUENCE</scope>
    <source>
        <strain evidence="2">DSM 6220</strain>
    </source>
</reference>
<feature type="domain" description="NAD-dependent epimerase/dehydratase" evidence="1">
    <location>
        <begin position="107"/>
        <end position="192"/>
    </location>
</feature>
<dbReference type="KEGG" id="fau:Fraau_0828"/>
<dbReference type="AlphaFoldDB" id="H8L016"/>
<dbReference type="eggNOG" id="COG0451">
    <property type="taxonomic scope" value="Bacteria"/>
</dbReference>
<dbReference type="HOGENOM" id="CLU_007383_6_5_6"/>
<keyword evidence="3" id="KW-1185">Reference proteome</keyword>
<dbReference type="OrthoDB" id="5565437at2"/>
<gene>
    <name evidence="2" type="ordered locus">Fraau_0828</name>
</gene>
<proteinExistence type="predicted"/>
<dbReference type="InterPro" id="IPR036291">
    <property type="entry name" value="NAD(P)-bd_dom_sf"/>
</dbReference>
<dbReference type="RefSeq" id="WP_014402305.1">
    <property type="nucleotide sequence ID" value="NC_017033.1"/>
</dbReference>
<dbReference type="SUPFAM" id="SSF51735">
    <property type="entry name" value="NAD(P)-binding Rossmann-fold domains"/>
    <property type="match status" value="1"/>
</dbReference>
<dbReference type="STRING" id="767434.Fraau_0828"/>
<evidence type="ECO:0000313" key="3">
    <source>
        <dbReference type="Proteomes" id="UP000005234"/>
    </source>
</evidence>
<sequence length="291" mass="30976">MGGGSETRPLLVIGGRSQIGCFLRRRLAETEQPVLAASRQPGPDTTGWHWLHAELPDAMPGWPPLAGIISAGPLGLLAEWLAGQPGLDCPLVVATSSMSAISKRDSPVAAEQALASALTAAEQRLQAVCEEQGRAWTILRPTLIYGAGLDRSLSPIARRAARWRVFPLPPGRGLRQPVHADDVAAALLACRHTESAWGQIIPCGGGERLPAAEMFARVWRSLPGAVLPMPVPAMAVKVSGWLMPARAGMLARLEADLVADNHMLRTRLGLQPRGFHPGADDWWPSAVADPG</sequence>
<accession>H8L016</accession>
<name>H8L016_FRAAD</name>
<evidence type="ECO:0000313" key="2">
    <source>
        <dbReference type="EMBL" id="AFC85299.1"/>
    </source>
</evidence>
<dbReference type="EMBL" id="CP003350">
    <property type="protein sequence ID" value="AFC85299.1"/>
    <property type="molecule type" value="Genomic_DNA"/>
</dbReference>
<evidence type="ECO:0000259" key="1">
    <source>
        <dbReference type="Pfam" id="PF01370"/>
    </source>
</evidence>
<protein>
    <submittedName>
        <fullName evidence="2">Putative nucleoside-diphosphate sugar epimerase</fullName>
    </submittedName>
</protein>
<organism evidence="2 3">
    <name type="scientific">Frateuria aurantia (strain ATCC 33424 / DSM 6220 / KCTC 2777 / LMG 1558 / NBRC 3245 / NCIMB 13370)</name>
    <name type="common">Acetobacter aurantius</name>
    <dbReference type="NCBI Taxonomy" id="767434"/>
    <lineage>
        <taxon>Bacteria</taxon>
        <taxon>Pseudomonadati</taxon>
        <taxon>Pseudomonadota</taxon>
        <taxon>Gammaproteobacteria</taxon>
        <taxon>Lysobacterales</taxon>
        <taxon>Rhodanobacteraceae</taxon>
        <taxon>Frateuria</taxon>
    </lineage>
</organism>
<dbReference type="InterPro" id="IPR001509">
    <property type="entry name" value="Epimerase_deHydtase"/>
</dbReference>
<dbReference type="Gene3D" id="3.40.50.720">
    <property type="entry name" value="NAD(P)-binding Rossmann-like Domain"/>
    <property type="match status" value="1"/>
</dbReference>
<dbReference type="Proteomes" id="UP000005234">
    <property type="component" value="Chromosome"/>
</dbReference>